<evidence type="ECO:0000256" key="6">
    <source>
        <dbReference type="ARBA" id="ARBA00023002"/>
    </source>
</evidence>
<keyword evidence="10" id="KW-0106">Calcium</keyword>
<dbReference type="Pfam" id="PF00141">
    <property type="entry name" value="peroxidase"/>
    <property type="match status" value="1"/>
</dbReference>
<feature type="disulfide bond" evidence="11">
    <location>
        <begin position="78"/>
        <end position="83"/>
    </location>
</feature>
<dbReference type="EC" id="1.11.1.7" evidence="2"/>
<accession>A0A5N6MP91</accession>
<evidence type="ECO:0000313" key="16">
    <source>
        <dbReference type="Proteomes" id="UP000326396"/>
    </source>
</evidence>
<evidence type="ECO:0000256" key="5">
    <source>
        <dbReference type="ARBA" id="ARBA00022723"/>
    </source>
</evidence>
<feature type="chain" id="PRO_5024380520" description="peroxidase" evidence="13">
    <location>
        <begin position="25"/>
        <end position="454"/>
    </location>
</feature>
<keyword evidence="7 10" id="KW-0408">Iron</keyword>
<comment type="cofactor">
    <cofactor evidence="10">
        <name>Ca(2+)</name>
        <dbReference type="ChEBI" id="CHEBI:29108"/>
    </cofactor>
    <text evidence="10">Binds 2 calcium ions per subunit.</text>
</comment>
<feature type="binding site" evidence="10">
    <location>
        <position position="86"/>
    </location>
    <ligand>
        <name>Ca(2+)</name>
        <dbReference type="ChEBI" id="CHEBI:29108"/>
        <label>1</label>
    </ligand>
</feature>
<organism evidence="15 16">
    <name type="scientific">Mikania micrantha</name>
    <name type="common">bitter vine</name>
    <dbReference type="NCBI Taxonomy" id="192012"/>
    <lineage>
        <taxon>Eukaryota</taxon>
        <taxon>Viridiplantae</taxon>
        <taxon>Streptophyta</taxon>
        <taxon>Embryophyta</taxon>
        <taxon>Tracheophyta</taxon>
        <taxon>Spermatophyta</taxon>
        <taxon>Magnoliopsida</taxon>
        <taxon>eudicotyledons</taxon>
        <taxon>Gunneridae</taxon>
        <taxon>Pentapetalae</taxon>
        <taxon>asterids</taxon>
        <taxon>campanulids</taxon>
        <taxon>Asterales</taxon>
        <taxon>Asteraceae</taxon>
        <taxon>Asteroideae</taxon>
        <taxon>Heliantheae alliance</taxon>
        <taxon>Eupatorieae</taxon>
        <taxon>Mikania</taxon>
    </lineage>
</organism>
<comment type="similarity">
    <text evidence="12">Belongs to the peroxidase family.</text>
</comment>
<evidence type="ECO:0000256" key="3">
    <source>
        <dbReference type="ARBA" id="ARBA00022559"/>
    </source>
</evidence>
<sequence>MMRKCCLCLSFLIILVVSVVDVAAIGLLPSESAPLIRHYYKIHNTCANVEPFVRQQIKALMGDKSITPKLIKLLYADCMVNGCDASILLDGDNTEKESAKNRGLGAFAVIDIVKKVVEARCPRAVSCADILNLAVRDAIYFSGGPSYPVFLGRRDGMKSDAAWVDLPLPSISWESALAYFTSKGLNVVDMVTLLGMYIAPKPILLLSCLRLVITFESVSGGHMMGRTRCSNILDRLYDFNNTGKPDPTMEPATLSYLQRQCPKKVRLGQPNPLINLNPDNPTHNFTNSYYSRVLARRSVLGVDQQLLYGNDTRELTDEYANGLEDFRGEFAYSISKMGGLKVLTGTKGEIRKDCRVVNNPHSFSVQPQLVATSPRRRLSSVAAPLVAKSGCGRVRERCRERCGRPSSERGAVEVRSFSRVTAVGWLRATEMVLQSSNGGDGSVERHRRWWLVDG</sequence>
<dbReference type="GO" id="GO:0042744">
    <property type="term" value="P:hydrogen peroxide catabolic process"/>
    <property type="evidence" value="ECO:0007669"/>
    <property type="project" value="InterPro"/>
</dbReference>
<evidence type="ECO:0000256" key="10">
    <source>
        <dbReference type="PIRSR" id="PIRSR600823-3"/>
    </source>
</evidence>
<dbReference type="GO" id="GO:0046872">
    <property type="term" value="F:metal ion binding"/>
    <property type="evidence" value="ECO:0007669"/>
    <property type="project" value="UniProtKB-KW"/>
</dbReference>
<feature type="disulfide bond" evidence="11">
    <location>
        <begin position="46"/>
        <end position="121"/>
    </location>
</feature>
<evidence type="ECO:0000256" key="11">
    <source>
        <dbReference type="PIRSR" id="PIRSR600823-5"/>
    </source>
</evidence>
<evidence type="ECO:0000259" key="14">
    <source>
        <dbReference type="PROSITE" id="PS50873"/>
    </source>
</evidence>
<dbReference type="PROSITE" id="PS50873">
    <property type="entry name" value="PEROXIDASE_4"/>
    <property type="match status" value="1"/>
</dbReference>
<comment type="caution">
    <text evidence="15">The sequence shown here is derived from an EMBL/GenBank/DDBJ whole genome shotgun (WGS) entry which is preliminary data.</text>
</comment>
<reference evidence="15 16" key="1">
    <citation type="submission" date="2019-05" db="EMBL/GenBank/DDBJ databases">
        <title>Mikania micrantha, genome provides insights into the molecular mechanism of rapid growth.</title>
        <authorList>
            <person name="Liu B."/>
        </authorList>
    </citation>
    <scope>NUCLEOTIDE SEQUENCE [LARGE SCALE GENOMIC DNA]</scope>
    <source>
        <strain evidence="15">NLD-2019</strain>
        <tissue evidence="15">Leaf</tissue>
    </source>
</reference>
<dbReference type="Proteomes" id="UP000326396">
    <property type="component" value="Linkage Group LG5"/>
</dbReference>
<feature type="signal peptide" evidence="13">
    <location>
        <begin position="1"/>
        <end position="24"/>
    </location>
</feature>
<feature type="binding site" evidence="10">
    <location>
        <position position="80"/>
    </location>
    <ligand>
        <name>Ca(2+)</name>
        <dbReference type="ChEBI" id="CHEBI:29108"/>
        <label>1</label>
    </ligand>
</feature>
<evidence type="ECO:0000256" key="4">
    <source>
        <dbReference type="ARBA" id="ARBA00022617"/>
    </source>
</evidence>
<dbReference type="EMBL" id="SZYD01000015">
    <property type="protein sequence ID" value="KAD3641846.1"/>
    <property type="molecule type" value="Genomic_DNA"/>
</dbReference>
<keyword evidence="6" id="KW-0560">Oxidoreductase</keyword>
<feature type="disulfide bond" evidence="11">
    <location>
        <begin position="229"/>
        <end position="261"/>
    </location>
</feature>
<dbReference type="SUPFAM" id="SSF48113">
    <property type="entry name" value="Heme-dependent peroxidases"/>
    <property type="match status" value="1"/>
</dbReference>
<feature type="binding site" description="axial binding residue" evidence="10">
    <location>
        <position position="222"/>
    </location>
    <ligand>
        <name>heme b</name>
        <dbReference type="ChEBI" id="CHEBI:60344"/>
    </ligand>
    <ligandPart>
        <name>Fe</name>
        <dbReference type="ChEBI" id="CHEBI:18248"/>
    </ligandPart>
</feature>
<evidence type="ECO:0000313" key="15">
    <source>
        <dbReference type="EMBL" id="KAD3641846.1"/>
    </source>
</evidence>
<comment type="catalytic activity">
    <reaction evidence="1">
        <text>2 a phenolic donor + H2O2 = 2 a phenolic radical donor + 2 H2O</text>
        <dbReference type="Rhea" id="RHEA:56136"/>
        <dbReference type="ChEBI" id="CHEBI:15377"/>
        <dbReference type="ChEBI" id="CHEBI:16240"/>
        <dbReference type="ChEBI" id="CHEBI:139520"/>
        <dbReference type="ChEBI" id="CHEBI:139521"/>
        <dbReference type="EC" id="1.11.1.7"/>
    </reaction>
</comment>
<dbReference type="InterPro" id="IPR000823">
    <property type="entry name" value="Peroxidase_pln"/>
</dbReference>
<keyword evidence="16" id="KW-1185">Reference proteome</keyword>
<dbReference type="InterPro" id="IPR002016">
    <property type="entry name" value="Haem_peroxidase"/>
</dbReference>
<dbReference type="PANTHER" id="PTHR31517:SF48">
    <property type="entry name" value="PEROXIDASE 16-RELATED"/>
    <property type="match status" value="1"/>
</dbReference>
<feature type="binding site" evidence="10">
    <location>
        <position position="82"/>
    </location>
    <ligand>
        <name>Ca(2+)</name>
        <dbReference type="ChEBI" id="CHEBI:29108"/>
        <label>1</label>
    </ligand>
</feature>
<dbReference type="GO" id="GO:0006979">
    <property type="term" value="P:response to oxidative stress"/>
    <property type="evidence" value="ECO:0007669"/>
    <property type="project" value="InterPro"/>
</dbReference>
<dbReference type="PRINTS" id="PR00461">
    <property type="entry name" value="PLPEROXIDASE"/>
</dbReference>
<dbReference type="CDD" id="cd00693">
    <property type="entry name" value="secretory_peroxidase"/>
    <property type="match status" value="1"/>
</dbReference>
<feature type="binding site" evidence="9">
    <location>
        <position position="167"/>
    </location>
    <ligand>
        <name>substrate</name>
    </ligand>
</feature>
<keyword evidence="4" id="KW-0349">Heme</keyword>
<dbReference type="InterPro" id="IPR010255">
    <property type="entry name" value="Haem_peroxidase_sf"/>
</dbReference>
<evidence type="ECO:0000256" key="12">
    <source>
        <dbReference type="RuleBase" id="RU004241"/>
    </source>
</evidence>
<dbReference type="PANTHER" id="PTHR31517">
    <property type="match status" value="1"/>
</dbReference>
<gene>
    <name evidence="15" type="ORF">E3N88_31070</name>
</gene>
<name>A0A5N6MP91_9ASTR</name>
<keyword evidence="8 11" id="KW-1015">Disulfide bond</keyword>
<dbReference type="Gene3D" id="1.10.420.10">
    <property type="entry name" value="Peroxidase, domain 2"/>
    <property type="match status" value="1"/>
</dbReference>
<feature type="binding site" evidence="10">
    <location>
        <position position="77"/>
    </location>
    <ligand>
        <name>Ca(2+)</name>
        <dbReference type="ChEBI" id="CHEBI:29108"/>
        <label>1</label>
    </ligand>
</feature>
<evidence type="ECO:0000256" key="2">
    <source>
        <dbReference type="ARBA" id="ARBA00012313"/>
    </source>
</evidence>
<feature type="binding site" evidence="10">
    <location>
        <position position="84"/>
    </location>
    <ligand>
        <name>Ca(2+)</name>
        <dbReference type="ChEBI" id="CHEBI:29108"/>
        <label>1</label>
    </ligand>
</feature>
<dbReference type="PRINTS" id="PR00458">
    <property type="entry name" value="PEROXIDASE"/>
</dbReference>
<keyword evidence="13" id="KW-0732">Signal</keyword>
<feature type="binding site" evidence="10">
    <location>
        <position position="95"/>
    </location>
    <ligand>
        <name>Ca(2+)</name>
        <dbReference type="ChEBI" id="CHEBI:29108"/>
        <label>1</label>
    </ligand>
</feature>
<keyword evidence="5 10" id="KW-0479">Metal-binding</keyword>
<feature type="domain" description="Plant heme peroxidase family profile" evidence="14">
    <location>
        <begin position="34"/>
        <end position="358"/>
    </location>
</feature>
<proteinExistence type="inferred from homology"/>
<evidence type="ECO:0000256" key="7">
    <source>
        <dbReference type="ARBA" id="ARBA00023004"/>
    </source>
</evidence>
<evidence type="ECO:0000256" key="1">
    <source>
        <dbReference type="ARBA" id="ARBA00000189"/>
    </source>
</evidence>
<protein>
    <recommendedName>
        <fullName evidence="2">peroxidase</fullName>
        <ecNumber evidence="2">1.11.1.7</ecNumber>
    </recommendedName>
</protein>
<dbReference type="AlphaFoldDB" id="A0A5N6MP91"/>
<keyword evidence="3" id="KW-0575">Peroxidase</keyword>
<dbReference type="GO" id="GO:0020037">
    <property type="term" value="F:heme binding"/>
    <property type="evidence" value="ECO:0007669"/>
    <property type="project" value="InterPro"/>
</dbReference>
<dbReference type="InterPro" id="IPR033905">
    <property type="entry name" value="Secretory_peroxidase"/>
</dbReference>
<feature type="disulfide bond" evidence="11">
    <location>
        <begin position="127"/>
        <end position="354"/>
    </location>
</feature>
<dbReference type="OrthoDB" id="2113341at2759"/>
<dbReference type="GO" id="GO:0140825">
    <property type="term" value="F:lactoperoxidase activity"/>
    <property type="evidence" value="ECO:0007669"/>
    <property type="project" value="UniProtKB-EC"/>
</dbReference>
<evidence type="ECO:0000256" key="8">
    <source>
        <dbReference type="ARBA" id="ARBA00023157"/>
    </source>
</evidence>
<dbReference type="Gene3D" id="1.10.520.10">
    <property type="match status" value="1"/>
</dbReference>
<evidence type="ECO:0000256" key="9">
    <source>
        <dbReference type="PIRSR" id="PIRSR600823-2"/>
    </source>
</evidence>
<comment type="cofactor">
    <cofactor evidence="10">
        <name>heme b</name>
        <dbReference type="ChEBI" id="CHEBI:60344"/>
    </cofactor>
    <text evidence="10">Binds 1 heme b (iron(II)-protoporphyrin IX) group per subunit.</text>
</comment>
<evidence type="ECO:0000256" key="13">
    <source>
        <dbReference type="SAM" id="SignalP"/>
    </source>
</evidence>